<dbReference type="STRING" id="46223.SAMN05421852_11623"/>
<accession>A0A1I3T7E3</accession>
<dbReference type="PROSITE" id="PS50088">
    <property type="entry name" value="ANK_REPEAT"/>
    <property type="match status" value="4"/>
</dbReference>
<dbReference type="PANTHER" id="PTHR24173">
    <property type="entry name" value="ANKYRIN REPEAT CONTAINING"/>
    <property type="match status" value="1"/>
</dbReference>
<dbReference type="InterPro" id="IPR036770">
    <property type="entry name" value="Ankyrin_rpt-contain_sf"/>
</dbReference>
<name>A0A1I3T7E3_9BACL</name>
<dbReference type="Gene3D" id="1.25.40.20">
    <property type="entry name" value="Ankyrin repeat-containing domain"/>
    <property type="match status" value="3"/>
</dbReference>
<evidence type="ECO:0000256" key="2">
    <source>
        <dbReference type="ARBA" id="ARBA00023043"/>
    </source>
</evidence>
<evidence type="ECO:0000256" key="1">
    <source>
        <dbReference type="ARBA" id="ARBA00022737"/>
    </source>
</evidence>
<evidence type="ECO:0000256" key="3">
    <source>
        <dbReference type="PROSITE-ProRule" id="PRU00023"/>
    </source>
</evidence>
<protein>
    <submittedName>
        <fullName evidence="4">Ankyrin repeat</fullName>
    </submittedName>
</protein>
<dbReference type="Proteomes" id="UP000199545">
    <property type="component" value="Unassembled WGS sequence"/>
</dbReference>
<dbReference type="AlphaFoldDB" id="A0A1I3T7E3"/>
<proteinExistence type="predicted"/>
<dbReference type="Pfam" id="PF00023">
    <property type="entry name" value="Ank"/>
    <property type="match status" value="1"/>
</dbReference>
<dbReference type="Pfam" id="PF12796">
    <property type="entry name" value="Ank_2"/>
    <property type="match status" value="2"/>
</dbReference>
<evidence type="ECO:0000313" key="5">
    <source>
        <dbReference type="Proteomes" id="UP000199545"/>
    </source>
</evidence>
<dbReference type="RefSeq" id="WP_093231043.1">
    <property type="nucleotide sequence ID" value="NZ_FORR01000016.1"/>
</dbReference>
<gene>
    <name evidence="4" type="ORF">SAMN05421852_11623</name>
</gene>
<keyword evidence="1" id="KW-0677">Repeat</keyword>
<feature type="repeat" description="ANK" evidence="3">
    <location>
        <begin position="214"/>
        <end position="265"/>
    </location>
</feature>
<keyword evidence="5" id="KW-1185">Reference proteome</keyword>
<feature type="repeat" description="ANK" evidence="3">
    <location>
        <begin position="146"/>
        <end position="178"/>
    </location>
</feature>
<dbReference type="SMART" id="SM00248">
    <property type="entry name" value="ANK"/>
    <property type="match status" value="6"/>
</dbReference>
<feature type="repeat" description="ANK" evidence="3">
    <location>
        <begin position="266"/>
        <end position="298"/>
    </location>
</feature>
<evidence type="ECO:0000313" key="4">
    <source>
        <dbReference type="EMBL" id="SFJ66412.1"/>
    </source>
</evidence>
<dbReference type="PROSITE" id="PS50297">
    <property type="entry name" value="ANK_REP_REGION"/>
    <property type="match status" value="3"/>
</dbReference>
<reference evidence="4 5" key="1">
    <citation type="submission" date="2016-10" db="EMBL/GenBank/DDBJ databases">
        <authorList>
            <person name="de Groot N.N."/>
        </authorList>
    </citation>
    <scope>NUCLEOTIDE SEQUENCE [LARGE SCALE GENOMIC DNA]</scope>
    <source>
        <strain evidence="4 5">DSM 44778</strain>
    </source>
</reference>
<keyword evidence="2 3" id="KW-0040">ANK repeat</keyword>
<dbReference type="InterPro" id="IPR002110">
    <property type="entry name" value="Ankyrin_rpt"/>
</dbReference>
<organism evidence="4 5">
    <name type="scientific">Thermoflavimicrobium dichotomicum</name>
    <dbReference type="NCBI Taxonomy" id="46223"/>
    <lineage>
        <taxon>Bacteria</taxon>
        <taxon>Bacillati</taxon>
        <taxon>Bacillota</taxon>
        <taxon>Bacilli</taxon>
        <taxon>Bacillales</taxon>
        <taxon>Thermoactinomycetaceae</taxon>
        <taxon>Thermoflavimicrobium</taxon>
    </lineage>
</organism>
<dbReference type="OrthoDB" id="2591896at2"/>
<feature type="repeat" description="ANK" evidence="3">
    <location>
        <begin position="179"/>
        <end position="213"/>
    </location>
</feature>
<dbReference type="EMBL" id="FORR01000016">
    <property type="protein sequence ID" value="SFJ66412.1"/>
    <property type="molecule type" value="Genomic_DNA"/>
</dbReference>
<dbReference type="PANTHER" id="PTHR24173:SF74">
    <property type="entry name" value="ANKYRIN REPEAT DOMAIN-CONTAINING PROTEIN 16"/>
    <property type="match status" value="1"/>
</dbReference>
<sequence>MKADIFTLCEWGEWEELKKLLEEDPTQVHLRDDEQNTPLHYARDRRVAGLLVQYGADLEAKNMEGLPPIATAARKLREEVVAFLLEKEVTLEKSYFYFPGSLWTIEDMATKAAEKRWNTVLHGAGNREEAERFLLEGANMEERAFWGQTPLMKQVDEKRLDVVQLLLEHGTNIHAQDEEGNSALHYAVQRRSVREEMVQLLLEHGADPNLPNHKGETPLHWAIMESDIDKAALFMNSTSVKDWKGKPSIVKQLLDAGGDPNIQDHRGQTPLHWAVFGDHWEMVDLLLNHGASLLIRSHDGKRPQHMADRRNSLYLYCAEKARELESFDSPLMDTNVSKPYSFVLHPYKHELVSAYGYGGIAKW</sequence>
<dbReference type="SUPFAM" id="SSF48403">
    <property type="entry name" value="Ankyrin repeat"/>
    <property type="match status" value="2"/>
</dbReference>